<organism evidence="1 2">
    <name type="scientific">Pyricularia oryzae</name>
    <name type="common">Rice blast fungus</name>
    <name type="synonym">Magnaporthe oryzae</name>
    <dbReference type="NCBI Taxonomy" id="318829"/>
    <lineage>
        <taxon>Eukaryota</taxon>
        <taxon>Fungi</taxon>
        <taxon>Dikarya</taxon>
        <taxon>Ascomycota</taxon>
        <taxon>Pezizomycotina</taxon>
        <taxon>Sordariomycetes</taxon>
        <taxon>Sordariomycetidae</taxon>
        <taxon>Magnaporthales</taxon>
        <taxon>Pyriculariaceae</taxon>
        <taxon>Pyricularia</taxon>
    </lineage>
</organism>
<sequence>MGLTYSHLSGSWKVIRFNTVWCAPSPGKFAKPARQIKTLQKAIYIYFIKSKLLTEQIAQVKDPERCNLWTDTIKNSLFLFRGFFAGGIFGFVLG</sequence>
<name>A0A4P7MTG7_PYROR</name>
<dbReference type="Proteomes" id="UP000294847">
    <property type="component" value="Chromosome 1"/>
</dbReference>
<evidence type="ECO:0000313" key="2">
    <source>
        <dbReference type="Proteomes" id="UP000294847"/>
    </source>
</evidence>
<dbReference type="AlphaFoldDB" id="A0A4P7MTG7"/>
<dbReference type="EMBL" id="CP034204">
    <property type="protein sequence ID" value="QBZ53498.1"/>
    <property type="molecule type" value="Genomic_DNA"/>
</dbReference>
<evidence type="ECO:0000313" key="1">
    <source>
        <dbReference type="EMBL" id="QBZ53498.1"/>
    </source>
</evidence>
<gene>
    <name evidence="1" type="ORF">PoMZ_09181</name>
</gene>
<accession>A0A4P7MTG7</accession>
<protein>
    <submittedName>
        <fullName evidence="1">Uncharacterized protein</fullName>
    </submittedName>
</protein>
<proteinExistence type="predicted"/>
<reference evidence="1 2" key="1">
    <citation type="journal article" date="2019" name="Mol. Biol. Evol.">
        <title>Blast fungal genomes show frequent chromosomal changes, gene gains and losses, and effector gene turnover.</title>
        <authorList>
            <person name="Gomez Luciano L.B."/>
            <person name="Jason Tsai I."/>
            <person name="Chuma I."/>
            <person name="Tosa Y."/>
            <person name="Chen Y.H."/>
            <person name="Li J.Y."/>
            <person name="Li M.Y."/>
            <person name="Jade Lu M.Y."/>
            <person name="Nakayashiki H."/>
            <person name="Li W.H."/>
        </authorList>
    </citation>
    <scope>NUCLEOTIDE SEQUENCE [LARGE SCALE GENOMIC DNA]</scope>
    <source>
        <strain evidence="1">MZ5-1-6</strain>
    </source>
</reference>